<evidence type="ECO:0000313" key="1">
    <source>
        <dbReference type="EMBL" id="PLS24971.1"/>
    </source>
</evidence>
<dbReference type="AlphaFoldDB" id="A0A2N5ISQ0"/>
<evidence type="ECO:0008006" key="5">
    <source>
        <dbReference type="Google" id="ProtNLM"/>
    </source>
</evidence>
<evidence type="ECO:0000313" key="3">
    <source>
        <dbReference type="Proteomes" id="UP000234855"/>
    </source>
</evidence>
<evidence type="ECO:0000313" key="2">
    <source>
        <dbReference type="EMBL" id="QSY58610.1"/>
    </source>
</evidence>
<dbReference type="EMBL" id="NMWV01000011">
    <property type="protein sequence ID" value="PLS24971.1"/>
    <property type="molecule type" value="Genomic_DNA"/>
</dbReference>
<gene>
    <name evidence="2" type="ORF">BLI708_04940</name>
    <name evidence="1" type="ORF">Tam1G_0827</name>
</gene>
<keyword evidence="4" id="KW-1185">Reference proteome</keyword>
<dbReference type="RefSeq" id="WP_101625590.1">
    <property type="nucleotide sequence ID" value="NZ_CP071591.1"/>
</dbReference>
<proteinExistence type="predicted"/>
<evidence type="ECO:0000313" key="4">
    <source>
        <dbReference type="Proteomes" id="UP000663067"/>
    </source>
</evidence>
<protein>
    <recommendedName>
        <fullName evidence="5">PhnA protein</fullName>
    </recommendedName>
</protein>
<reference evidence="1 3" key="1">
    <citation type="submission" date="2017-07" db="EMBL/GenBank/DDBJ databases">
        <title>Bifidobacterium novel species.</title>
        <authorList>
            <person name="Lugli G.A."/>
            <person name="Milani C."/>
            <person name="Duranti S."/>
            <person name="Mangifesta M."/>
        </authorList>
    </citation>
    <scope>NUCLEOTIDE SEQUENCE [LARGE SCALE GENOMIC DNA]</scope>
    <source>
        <strain evidence="1 3">45</strain>
    </source>
</reference>
<accession>A0A2N5ISQ0</accession>
<dbReference type="EMBL" id="CP071591">
    <property type="protein sequence ID" value="QSY58610.1"/>
    <property type="molecule type" value="Genomic_DNA"/>
</dbReference>
<dbReference type="Proteomes" id="UP000663067">
    <property type="component" value="Chromosome"/>
</dbReference>
<reference evidence="2 4" key="2">
    <citation type="submission" date="2021-03" db="EMBL/GenBank/DDBJ databases">
        <title>Genome sequencing of Bifidobacterium imperatoris JCM 32708.</title>
        <authorList>
            <person name="Kim J."/>
        </authorList>
    </citation>
    <scope>NUCLEOTIDE SEQUENCE [LARGE SCALE GENOMIC DNA]</scope>
    <source>
        <strain evidence="2 4">JCM 32708</strain>
    </source>
</reference>
<organism evidence="1 3">
    <name type="scientific">Bifidobacterium imperatoris</name>
    <dbReference type="NCBI Taxonomy" id="2020965"/>
    <lineage>
        <taxon>Bacteria</taxon>
        <taxon>Bacillati</taxon>
        <taxon>Actinomycetota</taxon>
        <taxon>Actinomycetes</taxon>
        <taxon>Bifidobacteriales</taxon>
        <taxon>Bifidobacteriaceae</taxon>
        <taxon>Bifidobacterium</taxon>
    </lineage>
</organism>
<name>A0A2N5ISQ0_9BIFI</name>
<dbReference type="Proteomes" id="UP000234855">
    <property type="component" value="Unassembled WGS sequence"/>
</dbReference>
<sequence>MEPQRTCAACGHQTNEGRRLCDECTKEWARRLAWLLKAGMPALQQIVYKQATTRERSPRHGNAAYASPPVNETAQALFGTVEVHLQLMGGMLNLAPVGHDRYGRARTLKQWSELIRLLLHRLGELAGLETAGDLYADTTRLAEKVDAATTRTAERLLIGVCPDCLNERDEQGKPIRTPIYAAQSSRYAVCPACGAWLDLKRIRLEYLRSAGLMHITRTQADAARWIRDNTGVNVTGKDLANWRSRGKMPSTRRIDRHYWEWNIMELLACAQDRAERDRGDV</sequence>